<evidence type="ECO:0000256" key="3">
    <source>
        <dbReference type="ARBA" id="ARBA00022692"/>
    </source>
</evidence>
<feature type="transmembrane region" description="Helical" evidence="6">
    <location>
        <begin position="129"/>
        <end position="151"/>
    </location>
</feature>
<feature type="transmembrane region" description="Helical" evidence="6">
    <location>
        <begin position="231"/>
        <end position="250"/>
    </location>
</feature>
<dbReference type="EMBL" id="CP009455">
    <property type="protein sequence ID" value="AIR91015.1"/>
    <property type="molecule type" value="Genomic_DNA"/>
</dbReference>
<reference evidence="7 8" key="1">
    <citation type="submission" date="2014-09" db="EMBL/GenBank/DDBJ databases">
        <authorList>
            <person name="Chan K.-G."/>
        </authorList>
    </citation>
    <scope>NUCLEOTIDE SEQUENCE [LARGE SCALE GENOMIC DNA]</scope>
    <source>
        <strain evidence="7 8">ND07</strain>
    </source>
</reference>
<protein>
    <submittedName>
        <fullName evidence="7">Membrane protein</fullName>
    </submittedName>
</protein>
<accession>A0A089WNX6</accession>
<dbReference type="PANTHER" id="PTHR39087">
    <property type="entry name" value="UPF0104 MEMBRANE PROTEIN MJ1595"/>
    <property type="match status" value="1"/>
</dbReference>
<dbReference type="AlphaFoldDB" id="A0A089WNX6"/>
<evidence type="ECO:0000313" key="7">
    <source>
        <dbReference type="EMBL" id="AIR91015.1"/>
    </source>
</evidence>
<name>A0A089WNX6_9PSED</name>
<gene>
    <name evidence="7" type="ORF">LK03_17840</name>
</gene>
<keyword evidence="5 6" id="KW-0472">Membrane</keyword>
<dbReference type="STRING" id="157783.LK03_17840"/>
<dbReference type="KEGG" id="psw:LK03_17840"/>
<organism evidence="7 8">
    <name type="scientific">Pseudomonas cremoricolorata</name>
    <dbReference type="NCBI Taxonomy" id="157783"/>
    <lineage>
        <taxon>Bacteria</taxon>
        <taxon>Pseudomonadati</taxon>
        <taxon>Pseudomonadota</taxon>
        <taxon>Gammaproteobacteria</taxon>
        <taxon>Pseudomonadales</taxon>
        <taxon>Pseudomonadaceae</taxon>
        <taxon>Pseudomonas</taxon>
    </lineage>
</organism>
<dbReference type="RefSeq" id="WP_038413686.1">
    <property type="nucleotide sequence ID" value="NZ_CP009455.1"/>
</dbReference>
<feature type="transmembrane region" description="Helical" evidence="6">
    <location>
        <begin position="157"/>
        <end position="181"/>
    </location>
</feature>
<dbReference type="PANTHER" id="PTHR39087:SF2">
    <property type="entry name" value="UPF0104 MEMBRANE PROTEIN MJ1595"/>
    <property type="match status" value="1"/>
</dbReference>
<dbReference type="InterPro" id="IPR022791">
    <property type="entry name" value="L-PG_synthase/AglD"/>
</dbReference>
<feature type="transmembrane region" description="Helical" evidence="6">
    <location>
        <begin position="14"/>
        <end position="31"/>
    </location>
</feature>
<evidence type="ECO:0000313" key="8">
    <source>
        <dbReference type="Proteomes" id="UP000029493"/>
    </source>
</evidence>
<feature type="transmembrane region" description="Helical" evidence="6">
    <location>
        <begin position="43"/>
        <end position="65"/>
    </location>
</feature>
<sequence length="320" mass="35198">MPAKQNWMKWGKRLFTVLFIVLIPALLYSLARNLDWNEVRESLQAYKLSTLLIGLGIAACSYVVFASYDLLARAYTGHNLPARQVLPIAFVCYAFNLNFTTWVGGVALRYRLYGRLGLDNGTITRILTLGLLTNWMGYLLVAGVVFALRQVKLPDDWAVGVTGLQLIGVLMLAVVAGYLLACGLATRRTWSIRGHELTLPSLRLALCQVALGGSNWLLMAALIWWLMPGDVFYPSVFGVLMISCVAGVVAHIPAGLGVLETVFLALLSGQLSQGSLVAALLGYRTLYYLIPLMAAVITYLVLEKRAKSMRQQRASDAPQR</sequence>
<dbReference type="Pfam" id="PF03706">
    <property type="entry name" value="LPG_synthase_TM"/>
    <property type="match status" value="1"/>
</dbReference>
<evidence type="ECO:0000256" key="4">
    <source>
        <dbReference type="ARBA" id="ARBA00022989"/>
    </source>
</evidence>
<evidence type="ECO:0000256" key="2">
    <source>
        <dbReference type="ARBA" id="ARBA00022475"/>
    </source>
</evidence>
<feature type="transmembrane region" description="Helical" evidence="6">
    <location>
        <begin position="202"/>
        <end position="225"/>
    </location>
</feature>
<dbReference type="Proteomes" id="UP000029493">
    <property type="component" value="Chromosome"/>
</dbReference>
<dbReference type="OrthoDB" id="5998304at2"/>
<dbReference type="GO" id="GO:0005886">
    <property type="term" value="C:plasma membrane"/>
    <property type="evidence" value="ECO:0007669"/>
    <property type="project" value="UniProtKB-SubCell"/>
</dbReference>
<keyword evidence="4 6" id="KW-1133">Transmembrane helix</keyword>
<keyword evidence="3 6" id="KW-0812">Transmembrane</keyword>
<proteinExistence type="predicted"/>
<feature type="transmembrane region" description="Helical" evidence="6">
    <location>
        <begin position="286"/>
        <end position="302"/>
    </location>
</feature>
<dbReference type="eggNOG" id="COG0392">
    <property type="taxonomic scope" value="Bacteria"/>
</dbReference>
<keyword evidence="2" id="KW-1003">Cell membrane</keyword>
<evidence type="ECO:0000256" key="1">
    <source>
        <dbReference type="ARBA" id="ARBA00004651"/>
    </source>
</evidence>
<evidence type="ECO:0000256" key="6">
    <source>
        <dbReference type="SAM" id="Phobius"/>
    </source>
</evidence>
<evidence type="ECO:0000256" key="5">
    <source>
        <dbReference type="ARBA" id="ARBA00023136"/>
    </source>
</evidence>
<feature type="transmembrane region" description="Helical" evidence="6">
    <location>
        <begin position="85"/>
        <end position="108"/>
    </location>
</feature>
<comment type="subcellular location">
    <subcellularLocation>
        <location evidence="1">Cell membrane</location>
        <topology evidence="1">Multi-pass membrane protein</topology>
    </subcellularLocation>
</comment>
<keyword evidence="8" id="KW-1185">Reference proteome</keyword>